<dbReference type="RefSeq" id="XP_028471006.1">
    <property type="nucleotide sequence ID" value="XM_028610419.1"/>
</dbReference>
<dbReference type="OrthoDB" id="10004862at2759"/>
<dbReference type="AlphaFoldDB" id="A0A3N2Q8Y1"/>
<dbReference type="PANTHER" id="PTHR35870:SF1">
    <property type="entry name" value="PROTEIN, PUTATIVE (AFU_ORTHOLOGUE AFUA_5G03330)-RELATED"/>
    <property type="match status" value="1"/>
</dbReference>
<gene>
    <name evidence="2" type="ORF">SODALDRAFT_327381</name>
</gene>
<dbReference type="Pfam" id="PF14027">
    <property type="entry name" value="Questin_oxidase"/>
    <property type="match status" value="1"/>
</dbReference>
<keyword evidence="3" id="KW-1185">Reference proteome</keyword>
<dbReference type="GO" id="GO:0016491">
    <property type="term" value="F:oxidoreductase activity"/>
    <property type="evidence" value="ECO:0007669"/>
    <property type="project" value="UniProtKB-KW"/>
</dbReference>
<evidence type="ECO:0000313" key="2">
    <source>
        <dbReference type="EMBL" id="ROT43200.1"/>
    </source>
</evidence>
<evidence type="ECO:0000256" key="1">
    <source>
        <dbReference type="ARBA" id="ARBA00023002"/>
    </source>
</evidence>
<proteinExistence type="predicted"/>
<protein>
    <recommendedName>
        <fullName evidence="4">HypA protein</fullName>
    </recommendedName>
</protein>
<accession>A0A3N2Q8Y1</accession>
<sequence>MATPYKIHVPVNDTGLLKFAQSETTANTTSELLQKDLETHHVFFNAMGYHNHIVHHLLSLYGTGADASAIRKAFADNDTYQLPVQPTHPAVADELAADWATAAPKYLGQGKHYPDFLLFFQREIDRRGGDFTAGVSEFLFRGDARADDLLQRVHAGFLHPLIQLMYGLEWRQPAIIAEGLAQAAVHQNKLGPFLERTEREARAEAMPPLAELYRGIRADERLRAAVRADDQDKIFDGILSRAPDAMLEFTSHVRVAPEEVEERIAEMFETAIWAAGGAALRPGKVPKWDFFLIHHINSVPFHVTVNDQPWIPAETKARLLEWKIRLDLAQYAARGSPPNRFDDVKTYRPKDLDEGKQLVSHPNDLLPRFHATKEDGHAIKLVRALGICKELLDTKFKDKQWRKITEDDLWLKLHYMVLDGTEYPQDGLAMWVRGAGFDEMWRDVPDRK</sequence>
<reference evidence="2 3" key="1">
    <citation type="journal article" date="2018" name="Mol. Ecol.">
        <title>The obligate alkalophilic soda-lake fungus Sodiomyces alkalinus has shifted to a protein diet.</title>
        <authorList>
            <person name="Grum-Grzhimaylo A.A."/>
            <person name="Falkoski D.L."/>
            <person name="van den Heuvel J."/>
            <person name="Valero-Jimenez C.A."/>
            <person name="Min B."/>
            <person name="Choi I.G."/>
            <person name="Lipzen A."/>
            <person name="Daum C.G."/>
            <person name="Aanen D.K."/>
            <person name="Tsang A."/>
            <person name="Henrissat B."/>
            <person name="Bilanenko E.N."/>
            <person name="de Vries R.P."/>
            <person name="van Kan J.A.L."/>
            <person name="Grigoriev I.V."/>
            <person name="Debets A.J.M."/>
        </authorList>
    </citation>
    <scope>NUCLEOTIDE SEQUENCE [LARGE SCALE GENOMIC DNA]</scope>
    <source>
        <strain evidence="2 3">F11</strain>
    </source>
</reference>
<evidence type="ECO:0008006" key="4">
    <source>
        <dbReference type="Google" id="ProtNLM"/>
    </source>
</evidence>
<evidence type="ECO:0000313" key="3">
    <source>
        <dbReference type="Proteomes" id="UP000272025"/>
    </source>
</evidence>
<name>A0A3N2Q8Y1_SODAK</name>
<dbReference type="PANTHER" id="PTHR35870">
    <property type="entry name" value="PROTEIN, PUTATIVE (AFU_ORTHOLOGUE AFUA_5G03330)-RELATED"/>
    <property type="match status" value="1"/>
</dbReference>
<dbReference type="Proteomes" id="UP000272025">
    <property type="component" value="Unassembled WGS sequence"/>
</dbReference>
<dbReference type="GeneID" id="39578897"/>
<dbReference type="EMBL" id="ML119051">
    <property type="protein sequence ID" value="ROT43200.1"/>
    <property type="molecule type" value="Genomic_DNA"/>
</dbReference>
<keyword evidence="1" id="KW-0560">Oxidoreductase</keyword>
<organism evidence="2 3">
    <name type="scientific">Sodiomyces alkalinus (strain CBS 110278 / VKM F-3762 / F11)</name>
    <name type="common">Alkaliphilic filamentous fungus</name>
    <dbReference type="NCBI Taxonomy" id="1314773"/>
    <lineage>
        <taxon>Eukaryota</taxon>
        <taxon>Fungi</taxon>
        <taxon>Dikarya</taxon>
        <taxon>Ascomycota</taxon>
        <taxon>Pezizomycotina</taxon>
        <taxon>Sordariomycetes</taxon>
        <taxon>Hypocreomycetidae</taxon>
        <taxon>Glomerellales</taxon>
        <taxon>Plectosphaerellaceae</taxon>
        <taxon>Sodiomyces</taxon>
    </lineage>
</organism>
<dbReference type="STRING" id="1314773.A0A3N2Q8Y1"/>
<dbReference type="InterPro" id="IPR025337">
    <property type="entry name" value="Questin_oxidase-like"/>
</dbReference>